<comment type="caution">
    <text evidence="2">The sequence shown here is derived from an EMBL/GenBank/DDBJ whole genome shotgun (WGS) entry which is preliminary data.</text>
</comment>
<protein>
    <submittedName>
        <fullName evidence="2">Uncharacterized protein</fullName>
    </submittedName>
</protein>
<sequence>MATPHAQHSIRRKVYASHYTPSNLAKLQSEIGDATGQMCMPCFFFLVLLPFSDTFLLTLASTAYSAFVVAPCPLPFFYSIFFTAHISISPTLNGPPRAHPAGHFVYLPTLCTRHLFARGHPQVGSRGRGSLDYDPTGSVVFCTAPSRRGHGTS</sequence>
<dbReference type="Proteomes" id="UP001215598">
    <property type="component" value="Unassembled WGS sequence"/>
</dbReference>
<evidence type="ECO:0000256" key="1">
    <source>
        <dbReference type="SAM" id="Phobius"/>
    </source>
</evidence>
<reference evidence="2" key="1">
    <citation type="submission" date="2023-03" db="EMBL/GenBank/DDBJ databases">
        <title>Massive genome expansion in bonnet fungi (Mycena s.s.) driven by repeated elements and novel gene families across ecological guilds.</title>
        <authorList>
            <consortium name="Lawrence Berkeley National Laboratory"/>
            <person name="Harder C.B."/>
            <person name="Miyauchi S."/>
            <person name="Viragh M."/>
            <person name="Kuo A."/>
            <person name="Thoen E."/>
            <person name="Andreopoulos B."/>
            <person name="Lu D."/>
            <person name="Skrede I."/>
            <person name="Drula E."/>
            <person name="Henrissat B."/>
            <person name="Morin E."/>
            <person name="Kohler A."/>
            <person name="Barry K."/>
            <person name="LaButti K."/>
            <person name="Morin E."/>
            <person name="Salamov A."/>
            <person name="Lipzen A."/>
            <person name="Mereny Z."/>
            <person name="Hegedus B."/>
            <person name="Baldrian P."/>
            <person name="Stursova M."/>
            <person name="Weitz H."/>
            <person name="Taylor A."/>
            <person name="Grigoriev I.V."/>
            <person name="Nagy L.G."/>
            <person name="Martin F."/>
            <person name="Kauserud H."/>
        </authorList>
    </citation>
    <scope>NUCLEOTIDE SEQUENCE</scope>
    <source>
        <strain evidence="2">CBHHK182m</strain>
    </source>
</reference>
<accession>A0AAD7N2G9</accession>
<gene>
    <name evidence="2" type="ORF">B0H16DRAFT_1022390</name>
</gene>
<keyword evidence="1" id="KW-1133">Transmembrane helix</keyword>
<evidence type="ECO:0000313" key="2">
    <source>
        <dbReference type="EMBL" id="KAJ7742626.1"/>
    </source>
</evidence>
<dbReference type="AlphaFoldDB" id="A0AAD7N2G9"/>
<organism evidence="2 3">
    <name type="scientific">Mycena metata</name>
    <dbReference type="NCBI Taxonomy" id="1033252"/>
    <lineage>
        <taxon>Eukaryota</taxon>
        <taxon>Fungi</taxon>
        <taxon>Dikarya</taxon>
        <taxon>Basidiomycota</taxon>
        <taxon>Agaricomycotina</taxon>
        <taxon>Agaricomycetes</taxon>
        <taxon>Agaricomycetidae</taxon>
        <taxon>Agaricales</taxon>
        <taxon>Marasmiineae</taxon>
        <taxon>Mycenaceae</taxon>
        <taxon>Mycena</taxon>
    </lineage>
</organism>
<name>A0AAD7N2G9_9AGAR</name>
<keyword evidence="3" id="KW-1185">Reference proteome</keyword>
<keyword evidence="1" id="KW-0472">Membrane</keyword>
<feature type="transmembrane region" description="Helical" evidence="1">
    <location>
        <begin position="42"/>
        <end position="60"/>
    </location>
</feature>
<feature type="transmembrane region" description="Helical" evidence="1">
    <location>
        <begin position="66"/>
        <end position="88"/>
    </location>
</feature>
<evidence type="ECO:0000313" key="3">
    <source>
        <dbReference type="Proteomes" id="UP001215598"/>
    </source>
</evidence>
<proteinExistence type="predicted"/>
<keyword evidence="1" id="KW-0812">Transmembrane</keyword>
<dbReference type="EMBL" id="JARKIB010000094">
    <property type="protein sequence ID" value="KAJ7742626.1"/>
    <property type="molecule type" value="Genomic_DNA"/>
</dbReference>